<evidence type="ECO:0008006" key="4">
    <source>
        <dbReference type="Google" id="ProtNLM"/>
    </source>
</evidence>
<dbReference type="EMBL" id="UINC01081038">
    <property type="protein sequence ID" value="SVC24531.1"/>
    <property type="molecule type" value="Genomic_DNA"/>
</dbReference>
<dbReference type="InterPro" id="IPR010119">
    <property type="entry name" value="Gluconeogen_factor"/>
</dbReference>
<dbReference type="AlphaFoldDB" id="A0A382KPC9"/>
<gene>
    <name evidence="3" type="ORF">METZ01_LOCUS277385</name>
</gene>
<keyword evidence="2" id="KW-0472">Membrane</keyword>
<evidence type="ECO:0000256" key="1">
    <source>
        <dbReference type="ARBA" id="ARBA00022490"/>
    </source>
</evidence>
<name>A0A382KPC9_9ZZZZ</name>
<feature type="transmembrane region" description="Helical" evidence="2">
    <location>
        <begin position="31"/>
        <end position="54"/>
    </location>
</feature>
<accession>A0A382KPC9</accession>
<proteinExistence type="predicted"/>
<feature type="non-terminal residue" evidence="3">
    <location>
        <position position="1"/>
    </location>
</feature>
<evidence type="ECO:0000313" key="3">
    <source>
        <dbReference type="EMBL" id="SVC24531.1"/>
    </source>
</evidence>
<dbReference type="SUPFAM" id="SSF142338">
    <property type="entry name" value="CofD-like"/>
    <property type="match status" value="1"/>
</dbReference>
<keyword evidence="2" id="KW-1133">Transmembrane helix</keyword>
<keyword evidence="2" id="KW-0812">Transmembrane</keyword>
<evidence type="ECO:0000256" key="2">
    <source>
        <dbReference type="SAM" id="Phobius"/>
    </source>
</evidence>
<dbReference type="GO" id="GO:0043743">
    <property type="term" value="F:LPPG:FO 2-phospho-L-lactate transferase activity"/>
    <property type="evidence" value="ECO:0007669"/>
    <property type="project" value="InterPro"/>
</dbReference>
<dbReference type="Gene3D" id="3.40.50.10680">
    <property type="entry name" value="CofD-like domains"/>
    <property type="match status" value="1"/>
</dbReference>
<keyword evidence="1" id="KW-0963">Cytoplasm</keyword>
<dbReference type="NCBIfam" id="TIGR01826">
    <property type="entry name" value="CofD_related"/>
    <property type="match status" value="1"/>
</dbReference>
<dbReference type="InterPro" id="IPR038136">
    <property type="entry name" value="CofD-like_dom_sf"/>
</dbReference>
<reference evidence="3" key="1">
    <citation type="submission" date="2018-05" db="EMBL/GenBank/DDBJ databases">
        <authorList>
            <person name="Lanie J.A."/>
            <person name="Ng W.-L."/>
            <person name="Kazmierczak K.M."/>
            <person name="Andrzejewski T.M."/>
            <person name="Davidsen T.M."/>
            <person name="Wayne K.J."/>
            <person name="Tettelin H."/>
            <person name="Glass J.I."/>
            <person name="Rusch D."/>
            <person name="Podicherti R."/>
            <person name="Tsui H.-C.T."/>
            <person name="Winkler M.E."/>
        </authorList>
    </citation>
    <scope>NUCLEOTIDE SEQUENCE</scope>
</reference>
<dbReference type="PANTHER" id="PTHR30135:SF3">
    <property type="entry name" value="GLUCONEOGENESIS FACTOR-RELATED"/>
    <property type="match status" value="1"/>
</dbReference>
<organism evidence="3">
    <name type="scientific">marine metagenome</name>
    <dbReference type="NCBI Taxonomy" id="408172"/>
    <lineage>
        <taxon>unclassified sequences</taxon>
        <taxon>metagenomes</taxon>
        <taxon>ecological metagenomes</taxon>
    </lineage>
</organism>
<feature type="non-terminal residue" evidence="3">
    <location>
        <position position="277"/>
    </location>
</feature>
<dbReference type="Pfam" id="PF01933">
    <property type="entry name" value="CofD"/>
    <property type="match status" value="1"/>
</dbReference>
<feature type="transmembrane region" description="Helical" evidence="2">
    <location>
        <begin position="6"/>
        <end position="24"/>
    </location>
</feature>
<dbReference type="PANTHER" id="PTHR30135">
    <property type="entry name" value="UNCHARACTERIZED PROTEIN YVCK-RELATED"/>
    <property type="match status" value="1"/>
</dbReference>
<protein>
    <recommendedName>
        <fullName evidence="4">YvcK family protein</fullName>
    </recommendedName>
</protein>
<sequence>MIRSLLAYMTRFRLGSAILVLLIPGIHLKRWLALAGFGTIAVVLGVLFAFEISLAPRFHSLAGTVTLKFAPTAIRSGVFIGLGALFAGSALVKLLMSLGSARGLRRHWSLLDSLYVGRVLSGGPRVVVIGGGSGLPNLLRGLKHYTSNLTAVVTVADDGGSSGRLRSELDILPPGDIRNCLVALADSETVMQELMDYRFSTNGQLDGHSFGNILIAALASIGGDFYKGVEIAGQLLAIRGKVIPSTTTNVTLVASTVSGQRLVGESRVGASSEDLRI</sequence>
<feature type="transmembrane region" description="Helical" evidence="2">
    <location>
        <begin position="74"/>
        <end position="96"/>
    </location>
</feature>
<dbReference type="InterPro" id="IPR002882">
    <property type="entry name" value="CofD"/>
</dbReference>